<dbReference type="OrthoDB" id="3774739at2"/>
<feature type="transmembrane region" description="Helical" evidence="1">
    <location>
        <begin position="42"/>
        <end position="62"/>
    </location>
</feature>
<proteinExistence type="predicted"/>
<keyword evidence="4" id="KW-1185">Reference proteome</keyword>
<feature type="transmembrane region" description="Helical" evidence="1">
    <location>
        <begin position="82"/>
        <end position="104"/>
    </location>
</feature>
<dbReference type="Proteomes" id="UP000077961">
    <property type="component" value="Unassembled WGS sequence"/>
</dbReference>
<feature type="transmembrane region" description="Helical" evidence="1">
    <location>
        <begin position="124"/>
        <end position="146"/>
    </location>
</feature>
<gene>
    <name evidence="3" type="ORF">A6V36_34710</name>
    <name evidence="2" type="ORF">A6V37_33710</name>
</gene>
<evidence type="ECO:0000256" key="1">
    <source>
        <dbReference type="SAM" id="Phobius"/>
    </source>
</evidence>
<name>A0A1A9N2P1_9BURK</name>
<dbReference type="EMBL" id="LXJZ01000191">
    <property type="protein sequence ID" value="OAJ55611.1"/>
    <property type="molecule type" value="Genomic_DNA"/>
</dbReference>
<accession>A0A1A9N2P1</accession>
<comment type="caution">
    <text evidence="2">The sequence shown here is derived from an EMBL/GenBank/DDBJ whole genome shotgun (WGS) entry which is preliminary data.</text>
</comment>
<feature type="transmembrane region" description="Helical" evidence="1">
    <location>
        <begin position="19"/>
        <end position="35"/>
    </location>
</feature>
<reference evidence="4 5" key="1">
    <citation type="submission" date="2016-04" db="EMBL/GenBank/DDBJ databases">
        <title>Reclassification of Paraburkholderia panaciterrae (Farh et al. 2015) Dobritsa &amp; Samadpour 2016 as a later homotypic synonym of Paraburkholderia ginsengiterrae (Farh et al. 2015) Dobritsa &amp; Samadpour 2016.</title>
        <authorList>
            <person name="Dobritsa A.P."/>
            <person name="Kutumbaka K."/>
            <person name="Samadpour M."/>
        </authorList>
    </citation>
    <scope>NUCLEOTIDE SEQUENCE [LARGE SCALE GENOMIC DNA]</scope>
    <source>
        <strain evidence="2 5">DCY85</strain>
        <strain evidence="3 4">DCY85-1</strain>
    </source>
</reference>
<protein>
    <submittedName>
        <fullName evidence="2">Uncharacterized protein</fullName>
    </submittedName>
</protein>
<keyword evidence="1" id="KW-0472">Membrane</keyword>
<keyword evidence="1" id="KW-0812">Transmembrane</keyword>
<evidence type="ECO:0000313" key="5">
    <source>
        <dbReference type="Proteomes" id="UP000078116"/>
    </source>
</evidence>
<feature type="transmembrane region" description="Helical" evidence="1">
    <location>
        <begin position="158"/>
        <end position="177"/>
    </location>
</feature>
<sequence>MTTPSAAQAYALVRDPSHFAWYVIPLMLIVLYLYSEQVAERRWNVVLGGLAFWLMDWVNEIWNGLLFHFNQVAPAWATPGGSAYVVLIGLNIEITFMFAVMGLLAVRTLPADRNLRIAGMNNRWFMAIVNSVLCVLTELFLNHIGVLTWDLPYWNASFPWLIFLIGYLPFFRVAYWVHDMVERRRQVQTVAALGGGVASALLIFGGVLGWI</sequence>
<evidence type="ECO:0000313" key="3">
    <source>
        <dbReference type="EMBL" id="OAJ55611.1"/>
    </source>
</evidence>
<dbReference type="RefSeq" id="WP_064270131.1">
    <property type="nucleotide sequence ID" value="NZ_LXJZ01000191.1"/>
</dbReference>
<dbReference type="Proteomes" id="UP000078116">
    <property type="component" value="Unassembled WGS sequence"/>
</dbReference>
<dbReference type="AlphaFoldDB" id="A0A1A9N2P1"/>
<evidence type="ECO:0000313" key="2">
    <source>
        <dbReference type="EMBL" id="OAJ55127.1"/>
    </source>
</evidence>
<feature type="transmembrane region" description="Helical" evidence="1">
    <location>
        <begin position="189"/>
        <end position="210"/>
    </location>
</feature>
<keyword evidence="1" id="KW-1133">Transmembrane helix</keyword>
<dbReference type="EMBL" id="LXKA01000345">
    <property type="protein sequence ID" value="OAJ55127.1"/>
    <property type="molecule type" value="Genomic_DNA"/>
</dbReference>
<evidence type="ECO:0000313" key="4">
    <source>
        <dbReference type="Proteomes" id="UP000077961"/>
    </source>
</evidence>
<organism evidence="2 5">
    <name type="scientific">Paraburkholderia ginsengiterrae</name>
    <dbReference type="NCBI Taxonomy" id="1462993"/>
    <lineage>
        <taxon>Bacteria</taxon>
        <taxon>Pseudomonadati</taxon>
        <taxon>Pseudomonadota</taxon>
        <taxon>Betaproteobacteria</taxon>
        <taxon>Burkholderiales</taxon>
        <taxon>Burkholderiaceae</taxon>
        <taxon>Paraburkholderia</taxon>
    </lineage>
</organism>